<protein>
    <recommendedName>
        <fullName evidence="3">ABM domain-containing protein</fullName>
    </recommendedName>
</protein>
<accession>A0A6A4GK85</accession>
<gene>
    <name evidence="1" type="ORF">BT96DRAFT_1006467</name>
</gene>
<feature type="non-terminal residue" evidence="1">
    <location>
        <position position="1"/>
    </location>
</feature>
<evidence type="ECO:0000313" key="1">
    <source>
        <dbReference type="EMBL" id="KAE9386051.1"/>
    </source>
</evidence>
<dbReference type="SUPFAM" id="SSF54909">
    <property type="entry name" value="Dimeric alpha+beta barrel"/>
    <property type="match status" value="1"/>
</dbReference>
<dbReference type="Gene3D" id="3.30.70.100">
    <property type="match status" value="1"/>
</dbReference>
<organism evidence="1 2">
    <name type="scientific">Gymnopus androsaceus JB14</name>
    <dbReference type="NCBI Taxonomy" id="1447944"/>
    <lineage>
        <taxon>Eukaryota</taxon>
        <taxon>Fungi</taxon>
        <taxon>Dikarya</taxon>
        <taxon>Basidiomycota</taxon>
        <taxon>Agaricomycotina</taxon>
        <taxon>Agaricomycetes</taxon>
        <taxon>Agaricomycetidae</taxon>
        <taxon>Agaricales</taxon>
        <taxon>Marasmiineae</taxon>
        <taxon>Omphalotaceae</taxon>
        <taxon>Gymnopus</taxon>
    </lineage>
</organism>
<proteinExistence type="predicted"/>
<evidence type="ECO:0000313" key="2">
    <source>
        <dbReference type="Proteomes" id="UP000799118"/>
    </source>
</evidence>
<dbReference type="EMBL" id="ML769918">
    <property type="protein sequence ID" value="KAE9386051.1"/>
    <property type="molecule type" value="Genomic_DNA"/>
</dbReference>
<dbReference type="Proteomes" id="UP000799118">
    <property type="component" value="Unassembled WGS sequence"/>
</dbReference>
<dbReference type="AlphaFoldDB" id="A0A6A4GK85"/>
<evidence type="ECO:0008006" key="3">
    <source>
        <dbReference type="Google" id="ProtNLM"/>
    </source>
</evidence>
<dbReference type="OrthoDB" id="2870864at2759"/>
<sequence length="118" mass="12811">EERLGELIKVVQKHALSDEEPGTFTYRVTRRVDAQGKLLPVYVIIEEYAGAAGMQAHTSADAFQNLIKTAKEEDIFGGNVSVDYLDGPYEAAKEQDLLGGTPELEFVDGTFSASVSSV</sequence>
<name>A0A6A4GK85_9AGAR</name>
<keyword evidence="2" id="KW-1185">Reference proteome</keyword>
<dbReference type="InterPro" id="IPR011008">
    <property type="entry name" value="Dimeric_a/b-barrel"/>
</dbReference>
<reference evidence="1" key="1">
    <citation type="journal article" date="2019" name="Environ. Microbiol.">
        <title>Fungal ecological strategies reflected in gene transcription - a case study of two litter decomposers.</title>
        <authorList>
            <person name="Barbi F."/>
            <person name="Kohler A."/>
            <person name="Barry K."/>
            <person name="Baskaran P."/>
            <person name="Daum C."/>
            <person name="Fauchery L."/>
            <person name="Ihrmark K."/>
            <person name="Kuo A."/>
            <person name="LaButti K."/>
            <person name="Lipzen A."/>
            <person name="Morin E."/>
            <person name="Grigoriev I.V."/>
            <person name="Henrissat B."/>
            <person name="Lindahl B."/>
            <person name="Martin F."/>
        </authorList>
    </citation>
    <scope>NUCLEOTIDE SEQUENCE</scope>
    <source>
        <strain evidence="1">JB14</strain>
    </source>
</reference>